<organism evidence="1 2">
    <name type="scientific">Skeletonema marinoi</name>
    <dbReference type="NCBI Taxonomy" id="267567"/>
    <lineage>
        <taxon>Eukaryota</taxon>
        <taxon>Sar</taxon>
        <taxon>Stramenopiles</taxon>
        <taxon>Ochrophyta</taxon>
        <taxon>Bacillariophyta</taxon>
        <taxon>Coscinodiscophyceae</taxon>
        <taxon>Thalassiosirophycidae</taxon>
        <taxon>Thalassiosirales</taxon>
        <taxon>Skeletonemataceae</taxon>
        <taxon>Skeletonema</taxon>
        <taxon>Skeletonema marinoi-dohrnii complex</taxon>
    </lineage>
</organism>
<dbReference type="PANTHER" id="PTHR45011:SF1">
    <property type="entry name" value="DAP3-BINDING CELL DEATH ENHANCER 1"/>
    <property type="match status" value="1"/>
</dbReference>
<dbReference type="AlphaFoldDB" id="A0AAD8XUD6"/>
<proteinExistence type="predicted"/>
<sequence length="205" mass="22889">MMTCCSKVICNGCDYANNTREAEASLNSLCLFCRKATPETDKECYKYRMKRIEADDSVSMRQWGSEQFDKGDYQSALTYFTKAAELGDVDSHYRLASLYHLGKGVEKDSGKKFHHLEEAAIGGHPNARFNLGCDEWNNGNNERAVKHWIIAANQGHDGSIKPLMPAYRVGLVSRDDLAAVLRAHQAAVDATKSPQRDAAEEFYLG</sequence>
<evidence type="ECO:0008006" key="3">
    <source>
        <dbReference type="Google" id="ProtNLM"/>
    </source>
</evidence>
<keyword evidence="2" id="KW-1185">Reference proteome</keyword>
<dbReference type="PANTHER" id="PTHR45011">
    <property type="entry name" value="DAP3-BINDING CELL DEATH ENHANCER 1"/>
    <property type="match status" value="1"/>
</dbReference>
<evidence type="ECO:0000313" key="2">
    <source>
        <dbReference type="Proteomes" id="UP001224775"/>
    </source>
</evidence>
<evidence type="ECO:0000313" key="1">
    <source>
        <dbReference type="EMBL" id="KAK1733608.1"/>
    </source>
</evidence>
<protein>
    <recommendedName>
        <fullName evidence="3">Sel1 repeat family protein</fullName>
    </recommendedName>
</protein>
<dbReference type="SUPFAM" id="SSF81901">
    <property type="entry name" value="HCP-like"/>
    <property type="match status" value="1"/>
</dbReference>
<gene>
    <name evidence="1" type="ORF">QTG54_015651</name>
</gene>
<dbReference type="SMART" id="SM00671">
    <property type="entry name" value="SEL1"/>
    <property type="match status" value="3"/>
</dbReference>
<accession>A0AAD8XUD6</accession>
<name>A0AAD8XUD6_9STRA</name>
<reference evidence="1" key="1">
    <citation type="submission" date="2023-06" db="EMBL/GenBank/DDBJ databases">
        <title>Survivors Of The Sea: Transcriptome response of Skeletonema marinoi to long-term dormancy.</title>
        <authorList>
            <person name="Pinder M.I.M."/>
            <person name="Kourtchenko O."/>
            <person name="Robertson E.K."/>
            <person name="Larsson T."/>
            <person name="Maumus F."/>
            <person name="Osuna-Cruz C.M."/>
            <person name="Vancaester E."/>
            <person name="Stenow R."/>
            <person name="Vandepoele K."/>
            <person name="Ploug H."/>
            <person name="Bruchert V."/>
            <person name="Godhe A."/>
            <person name="Topel M."/>
        </authorList>
    </citation>
    <scope>NUCLEOTIDE SEQUENCE</scope>
    <source>
        <strain evidence="1">R05AC</strain>
    </source>
</reference>
<dbReference type="Gene3D" id="1.25.40.10">
    <property type="entry name" value="Tetratricopeptide repeat domain"/>
    <property type="match status" value="1"/>
</dbReference>
<dbReference type="EMBL" id="JATAAI010000046">
    <property type="protein sequence ID" value="KAK1733608.1"/>
    <property type="molecule type" value="Genomic_DNA"/>
</dbReference>
<comment type="caution">
    <text evidence="1">The sequence shown here is derived from an EMBL/GenBank/DDBJ whole genome shotgun (WGS) entry which is preliminary data.</text>
</comment>
<dbReference type="InterPro" id="IPR011990">
    <property type="entry name" value="TPR-like_helical_dom_sf"/>
</dbReference>
<dbReference type="Pfam" id="PF08238">
    <property type="entry name" value="Sel1"/>
    <property type="match status" value="3"/>
</dbReference>
<dbReference type="InterPro" id="IPR052748">
    <property type="entry name" value="ISR_Activator"/>
</dbReference>
<dbReference type="InterPro" id="IPR006597">
    <property type="entry name" value="Sel1-like"/>
</dbReference>
<dbReference type="Proteomes" id="UP001224775">
    <property type="component" value="Unassembled WGS sequence"/>
</dbReference>